<evidence type="ECO:0000256" key="1">
    <source>
        <dbReference type="ARBA" id="ARBA00008239"/>
    </source>
</evidence>
<dbReference type="Pfam" id="PF13589">
    <property type="entry name" value="HATPase_c_3"/>
    <property type="match status" value="1"/>
</dbReference>
<evidence type="ECO:0000256" key="2">
    <source>
        <dbReference type="ARBA" id="ARBA00022741"/>
    </source>
</evidence>
<keyword evidence="4" id="KW-0143">Chaperone</keyword>
<dbReference type="InterPro" id="IPR036890">
    <property type="entry name" value="HATPase_C_sf"/>
</dbReference>
<organism evidence="5 6">
    <name type="scientific">Serinibacter arcticus</name>
    <dbReference type="NCBI Taxonomy" id="1655435"/>
    <lineage>
        <taxon>Bacteria</taxon>
        <taxon>Bacillati</taxon>
        <taxon>Actinomycetota</taxon>
        <taxon>Actinomycetes</taxon>
        <taxon>Micrococcales</taxon>
        <taxon>Beutenbergiaceae</taxon>
        <taxon>Serinibacter</taxon>
    </lineage>
</organism>
<dbReference type="OrthoDB" id="9802640at2"/>
<keyword evidence="2" id="KW-0547">Nucleotide-binding</keyword>
<dbReference type="GO" id="GO:0016887">
    <property type="term" value="F:ATP hydrolysis activity"/>
    <property type="evidence" value="ECO:0007669"/>
    <property type="project" value="InterPro"/>
</dbReference>
<dbReference type="InterPro" id="IPR020568">
    <property type="entry name" value="Ribosomal_Su5_D2-typ_SF"/>
</dbReference>
<proteinExistence type="inferred from homology"/>
<keyword evidence="6" id="KW-1185">Reference proteome</keyword>
<accession>A0A4Z1E369</accession>
<evidence type="ECO:0000256" key="3">
    <source>
        <dbReference type="ARBA" id="ARBA00022840"/>
    </source>
</evidence>
<dbReference type="NCBIfam" id="NF010683">
    <property type="entry name" value="PRK14083.1"/>
    <property type="match status" value="1"/>
</dbReference>
<dbReference type="RefSeq" id="WP_158292587.1">
    <property type="nucleotide sequence ID" value="NZ_RHPJ01000002.1"/>
</dbReference>
<gene>
    <name evidence="5" type="ORF">SERN_1206</name>
</gene>
<dbReference type="Gene3D" id="3.30.230.80">
    <property type="match status" value="1"/>
</dbReference>
<dbReference type="GO" id="GO:0005524">
    <property type="term" value="F:ATP binding"/>
    <property type="evidence" value="ECO:0007669"/>
    <property type="project" value="UniProtKB-KW"/>
</dbReference>
<sequence>MSGEAFRVDLRGVVDILSHHLYSSPRVYLRELIQNARDAVVARQDLDGHDLDGREPPRILVTADAATGTVSVSDGGIGLTEEEMRDVLATIGASSKTADLTRARRRFLGQFGIGLLSCFLVADRIEVRSRSARTPHAPTLLWIGSANGTFTVTEAETPLPGAGTRVTVTARVDDQEWVEPHRVGLLARRFAGLLDVPVDFAPGPEETLEVVTSSTPPWSGTEADAVDWSARELGFAPLAAMRVEVPVAGVVGLALIADSPGRVGHRRGDRVYSRGMLVADDNVQLAPDWAYFARLVVEAGDLPLTASREALQDGVLLADVREQVGRRIREGVERLAERDPAAFGRFLRVHSTGLLAMAAVDPEMLDLVVRHYPWETTEGPMTLVGAVRTRDRVRYVTSAADFATFAPVLAATGVLVINGSYVYGAEILERVRSGHGSTARIRLFDRGRFLEDLGRPTAGDPLVAALERIAAPVLDRLGVDLDVRSFVPDTVPVLLAGSTANAGAGGGASVLGGDAPDVDGPPPEPDPWAALLDEPVRGPARPRLVMNAASAAVRALVDLPDERVREEAVVGLHIIGLLMAGERVDERHGAMLSSTLRALIVAAGKNA</sequence>
<keyword evidence="3" id="KW-0067">ATP-binding</keyword>
<evidence type="ECO:0000313" key="5">
    <source>
        <dbReference type="EMBL" id="TGO05202.1"/>
    </source>
</evidence>
<dbReference type="InterPro" id="IPR001404">
    <property type="entry name" value="Hsp90_fam"/>
</dbReference>
<name>A0A4Z1E369_9MICO</name>
<dbReference type="Pfam" id="PF00183">
    <property type="entry name" value="HSP90"/>
    <property type="match status" value="1"/>
</dbReference>
<comment type="caution">
    <text evidence="5">The sequence shown here is derived from an EMBL/GenBank/DDBJ whole genome shotgun (WGS) entry which is preliminary data.</text>
</comment>
<dbReference type="Proteomes" id="UP000297318">
    <property type="component" value="Unassembled WGS sequence"/>
</dbReference>
<dbReference type="PRINTS" id="PR00775">
    <property type="entry name" value="HEATSHOCK90"/>
</dbReference>
<protein>
    <submittedName>
        <fullName evidence="5">Chaperone protein HtpG</fullName>
    </submittedName>
</protein>
<dbReference type="SUPFAM" id="SSF54211">
    <property type="entry name" value="Ribosomal protein S5 domain 2-like"/>
    <property type="match status" value="1"/>
</dbReference>
<dbReference type="GO" id="GO:0140662">
    <property type="term" value="F:ATP-dependent protein folding chaperone"/>
    <property type="evidence" value="ECO:0007669"/>
    <property type="project" value="InterPro"/>
</dbReference>
<dbReference type="PANTHER" id="PTHR11528">
    <property type="entry name" value="HEAT SHOCK PROTEIN 90 FAMILY MEMBER"/>
    <property type="match status" value="1"/>
</dbReference>
<evidence type="ECO:0000313" key="6">
    <source>
        <dbReference type="Proteomes" id="UP000297318"/>
    </source>
</evidence>
<dbReference type="InterPro" id="IPR020575">
    <property type="entry name" value="Hsp90_N"/>
</dbReference>
<dbReference type="GO" id="GO:0051082">
    <property type="term" value="F:unfolded protein binding"/>
    <property type="evidence" value="ECO:0007669"/>
    <property type="project" value="InterPro"/>
</dbReference>
<reference evidence="5 6" key="1">
    <citation type="submission" date="2018-11" db="EMBL/GenBank/DDBJ databases">
        <title>Complete genome sequencing of the Actinobacteria Serinibacter sp. K3-2.</title>
        <authorList>
            <person name="Rakitin A.L."/>
            <person name="Beletsky A.V."/>
            <person name="Mardanov A.V."/>
            <person name="Ravin N.V."/>
            <person name="Gromova A.S."/>
            <person name="Filippova S.N."/>
            <person name="Gal'Chenko V.F."/>
        </authorList>
    </citation>
    <scope>NUCLEOTIDE SEQUENCE [LARGE SCALE GENOMIC DNA]</scope>
    <source>
        <strain evidence="5 6">K3-2</strain>
    </source>
</reference>
<dbReference type="EMBL" id="RHPJ01000002">
    <property type="protein sequence ID" value="TGO05202.1"/>
    <property type="molecule type" value="Genomic_DNA"/>
</dbReference>
<dbReference type="SUPFAM" id="SSF55874">
    <property type="entry name" value="ATPase domain of HSP90 chaperone/DNA topoisomerase II/histidine kinase"/>
    <property type="match status" value="1"/>
</dbReference>
<comment type="similarity">
    <text evidence="1">Belongs to the heat shock protein 90 family.</text>
</comment>
<dbReference type="Gene3D" id="3.30.565.10">
    <property type="entry name" value="Histidine kinase-like ATPase, C-terminal domain"/>
    <property type="match status" value="1"/>
</dbReference>
<dbReference type="AlphaFoldDB" id="A0A4Z1E369"/>
<evidence type="ECO:0000256" key="4">
    <source>
        <dbReference type="ARBA" id="ARBA00023186"/>
    </source>
</evidence>